<dbReference type="PANTHER" id="PTHR12558:SF13">
    <property type="entry name" value="CELL DIVISION CYCLE PROTEIN 27 HOMOLOG"/>
    <property type="match status" value="1"/>
</dbReference>
<dbReference type="AlphaFoldDB" id="A0A3L7E071"/>
<dbReference type="InterPro" id="IPR002931">
    <property type="entry name" value="Transglutaminase-like"/>
</dbReference>
<feature type="repeat" description="TPR" evidence="1">
    <location>
        <begin position="313"/>
        <end position="346"/>
    </location>
</feature>
<evidence type="ECO:0000313" key="5">
    <source>
        <dbReference type="Proteomes" id="UP000265509"/>
    </source>
</evidence>
<reference evidence="4 5" key="1">
    <citation type="submission" date="2018-07" db="EMBL/GenBank/DDBJ databases">
        <title>Halioglobus sp. genome submission.</title>
        <authorList>
            <person name="Ye M.-Q."/>
            <person name="Du Z.-J."/>
        </authorList>
    </citation>
    <scope>NUCLEOTIDE SEQUENCE [LARGE SCALE GENOMIC DNA]</scope>
    <source>
        <strain evidence="4 5">U0301</strain>
    </source>
</reference>
<dbReference type="SMART" id="SM00028">
    <property type="entry name" value="TPR"/>
    <property type="match status" value="4"/>
</dbReference>
<dbReference type="Gene3D" id="3.10.620.30">
    <property type="match status" value="1"/>
</dbReference>
<feature type="repeat" description="TPR" evidence="1">
    <location>
        <begin position="245"/>
        <end position="278"/>
    </location>
</feature>
<dbReference type="Pfam" id="PF01841">
    <property type="entry name" value="Transglut_core"/>
    <property type="match status" value="1"/>
</dbReference>
<organism evidence="4 5">
    <name type="scientific">Seongchinamella sediminis</name>
    <dbReference type="NCBI Taxonomy" id="2283635"/>
    <lineage>
        <taxon>Bacteria</taxon>
        <taxon>Pseudomonadati</taxon>
        <taxon>Pseudomonadota</taxon>
        <taxon>Gammaproteobacteria</taxon>
        <taxon>Cellvibrionales</taxon>
        <taxon>Halieaceae</taxon>
        <taxon>Seongchinamella</taxon>
    </lineage>
</organism>
<dbReference type="Proteomes" id="UP000265509">
    <property type="component" value="Unassembled WGS sequence"/>
</dbReference>
<feature type="domain" description="Transglutaminase-like" evidence="3">
    <location>
        <begin position="94"/>
        <end position="161"/>
    </location>
</feature>
<dbReference type="InterPro" id="IPR019734">
    <property type="entry name" value="TPR_rpt"/>
</dbReference>
<dbReference type="EMBL" id="QRAN01000007">
    <property type="protein sequence ID" value="RLQ22315.1"/>
    <property type="molecule type" value="Genomic_DNA"/>
</dbReference>
<dbReference type="InterPro" id="IPR011990">
    <property type="entry name" value="TPR-like_helical_dom_sf"/>
</dbReference>
<dbReference type="RefSeq" id="WP_117953788.1">
    <property type="nucleotide sequence ID" value="NZ_QRAN01000007.1"/>
</dbReference>
<dbReference type="SUPFAM" id="SSF54001">
    <property type="entry name" value="Cysteine proteinases"/>
    <property type="match status" value="1"/>
</dbReference>
<dbReference type="PROSITE" id="PS50005">
    <property type="entry name" value="TPR"/>
    <property type="match status" value="2"/>
</dbReference>
<name>A0A3L7E071_9GAMM</name>
<evidence type="ECO:0000256" key="2">
    <source>
        <dbReference type="SAM" id="SignalP"/>
    </source>
</evidence>
<proteinExistence type="predicted"/>
<feature type="chain" id="PRO_5018165781" evidence="2">
    <location>
        <begin position="43"/>
        <end position="401"/>
    </location>
</feature>
<dbReference type="SUPFAM" id="SSF48452">
    <property type="entry name" value="TPR-like"/>
    <property type="match status" value="1"/>
</dbReference>
<protein>
    <submittedName>
        <fullName evidence="4">Tetratricopeptide repeat protein</fullName>
    </submittedName>
</protein>
<evidence type="ECO:0000259" key="3">
    <source>
        <dbReference type="Pfam" id="PF01841"/>
    </source>
</evidence>
<keyword evidence="1" id="KW-0802">TPR repeat</keyword>
<dbReference type="OrthoDB" id="5801251at2"/>
<dbReference type="PROSITE" id="PS50293">
    <property type="entry name" value="TPR_REGION"/>
    <property type="match status" value="1"/>
</dbReference>
<gene>
    <name evidence="4" type="ORF">DWB85_08525</name>
</gene>
<keyword evidence="5" id="KW-1185">Reference proteome</keyword>
<keyword evidence="2" id="KW-0732">Signal</keyword>
<dbReference type="Pfam" id="PF13181">
    <property type="entry name" value="TPR_8"/>
    <property type="match status" value="1"/>
</dbReference>
<accession>A0A3L7E071</accession>
<evidence type="ECO:0000256" key="1">
    <source>
        <dbReference type="PROSITE-ProRule" id="PRU00339"/>
    </source>
</evidence>
<dbReference type="Gene3D" id="1.25.40.10">
    <property type="entry name" value="Tetratricopeptide repeat domain"/>
    <property type="match status" value="2"/>
</dbReference>
<dbReference type="InterPro" id="IPR038765">
    <property type="entry name" value="Papain-like_cys_pep_sf"/>
</dbReference>
<comment type="caution">
    <text evidence="4">The sequence shown here is derived from an EMBL/GenBank/DDBJ whole genome shotgun (WGS) entry which is preliminary data.</text>
</comment>
<feature type="signal peptide" evidence="2">
    <location>
        <begin position="1"/>
        <end position="42"/>
    </location>
</feature>
<dbReference type="PANTHER" id="PTHR12558">
    <property type="entry name" value="CELL DIVISION CYCLE 16,23,27"/>
    <property type="match status" value="1"/>
</dbReference>
<dbReference type="Pfam" id="PF13432">
    <property type="entry name" value="TPR_16"/>
    <property type="match status" value="1"/>
</dbReference>
<evidence type="ECO:0000313" key="4">
    <source>
        <dbReference type="EMBL" id="RLQ22315.1"/>
    </source>
</evidence>
<sequence length="401" mass="44724">MAQQLTAACTHAAAPGRGLWSGLCLLLSLLCAGCASNSPALATLATMPAFSYQGEELTAADIARRVPTPDLLALDADMRRFVATYAGGIDSRRQRLHSLHRAISGAATLGVEYDPFAGGTAREVFHRQSANCLSYANLFVALAREAGLDAHYQWVDVRPSWTRMGERVAVRLHVNAVVHLSPREQFMVDLDPLPARDIAGSRQLGEGDAQALHHNNIAMNALAREQLDQAWLHQVRALQLSPHMAHLWVNLGVVYRRTEQYEAAETAYLQALDLDPWERSAMNNLMVLYQLLGREEEHAYWLARVDSYRDSNPYYHAWLGDQAAEEGDWRTARAHYQDALDLEPGDARLLYSTGLIYRQLGQPRAALRYIDKAINKAGLYREQALYRAEYEAISRTMAAAP</sequence>